<dbReference type="Proteomes" id="UP000750197">
    <property type="component" value="Unassembled WGS sequence"/>
</dbReference>
<sequence>MEELKVLGPTVLKRKRHSIPVGIRYWLFFKRHILEKPQVRGLFERELTREEFAALVKQHANPMKYGPSFCRRKRSEATNARNTNDMLAALYRYHAALLAPASPICTKESKAAGLGIFLRTGGRKASAKQGTPLLEEHLFGTLFELTRKEEVEELRNEGYPSLMEVAQKRQNKGKTSDPNDVKTEAKVYAVCGPLSLINHDCGAPLRFTLPRSMMPREEGKEFHGLQAIYAQPGCRTGFPWHRGRRTLGGLFGLDFISGGLQMFDLCRGR</sequence>
<evidence type="ECO:0000313" key="1">
    <source>
        <dbReference type="EMBL" id="MBX8644802.1"/>
    </source>
</evidence>
<comment type="caution">
    <text evidence="1">The sequence shown here is derived from an EMBL/GenBank/DDBJ whole genome shotgun (WGS) entry which is preliminary data.</text>
</comment>
<dbReference type="EMBL" id="JAHEAC010000104">
    <property type="protein sequence ID" value="MBX8644802.1"/>
    <property type="molecule type" value="Genomic_DNA"/>
</dbReference>
<gene>
    <name evidence="1" type="ORF">KIY12_08810</name>
</gene>
<organism evidence="1 2">
    <name type="scientific">Candidatus Sysuiplasma superficiale</name>
    <dbReference type="NCBI Taxonomy" id="2823368"/>
    <lineage>
        <taxon>Archaea</taxon>
        <taxon>Methanobacteriati</taxon>
        <taxon>Thermoplasmatota</taxon>
        <taxon>Thermoplasmata</taxon>
        <taxon>Candidatus Sysuiplasmatales</taxon>
        <taxon>Candidatus Sysuiplasmataceae</taxon>
        <taxon>Candidatus Sysuiplasma</taxon>
    </lineage>
</organism>
<dbReference type="AlphaFoldDB" id="A0A8J8CEN5"/>
<proteinExistence type="predicted"/>
<accession>A0A8J8CEN5</accession>
<evidence type="ECO:0000313" key="2">
    <source>
        <dbReference type="Proteomes" id="UP000750197"/>
    </source>
</evidence>
<name>A0A8J8CEN5_9ARCH</name>
<reference evidence="1" key="1">
    <citation type="submission" date="2021-05" db="EMBL/GenBank/DDBJ databases">
        <title>Genomic insights into ecological role and evolution of a novel Thermoplasmata order Candidatus Sysuiplasmatales.</title>
        <authorList>
            <person name="Yuan Y."/>
        </authorList>
    </citation>
    <scope>NUCLEOTIDE SEQUENCE</scope>
    <source>
        <strain evidence="1">TUT19-bin139</strain>
    </source>
</reference>
<protein>
    <submittedName>
        <fullName evidence="1">Uncharacterized protein</fullName>
    </submittedName>
</protein>